<sequence>MMDQAPSRESTIKLLYTGTNNLYSYRKAAAFTKSFFKVYTKIKGYSLLCIHFKWKIYRHKSNKLLNQSFFEHI</sequence>
<name>A0A8J2PUN7_9HEXA</name>
<dbReference type="Proteomes" id="UP000708208">
    <property type="component" value="Unassembled WGS sequence"/>
</dbReference>
<reference evidence="1" key="1">
    <citation type="submission" date="2021-06" db="EMBL/GenBank/DDBJ databases">
        <authorList>
            <person name="Hodson N. C."/>
            <person name="Mongue J. A."/>
            <person name="Jaron S. K."/>
        </authorList>
    </citation>
    <scope>NUCLEOTIDE SEQUENCE</scope>
</reference>
<proteinExistence type="predicted"/>
<keyword evidence="2" id="KW-1185">Reference proteome</keyword>
<organism evidence="1 2">
    <name type="scientific">Allacma fusca</name>
    <dbReference type="NCBI Taxonomy" id="39272"/>
    <lineage>
        <taxon>Eukaryota</taxon>
        <taxon>Metazoa</taxon>
        <taxon>Ecdysozoa</taxon>
        <taxon>Arthropoda</taxon>
        <taxon>Hexapoda</taxon>
        <taxon>Collembola</taxon>
        <taxon>Symphypleona</taxon>
        <taxon>Sminthuridae</taxon>
        <taxon>Allacma</taxon>
    </lineage>
</organism>
<dbReference type="AlphaFoldDB" id="A0A8J2PUN7"/>
<protein>
    <submittedName>
        <fullName evidence="1">Uncharacterized protein</fullName>
    </submittedName>
</protein>
<evidence type="ECO:0000313" key="1">
    <source>
        <dbReference type="EMBL" id="CAG7828747.1"/>
    </source>
</evidence>
<evidence type="ECO:0000313" key="2">
    <source>
        <dbReference type="Proteomes" id="UP000708208"/>
    </source>
</evidence>
<dbReference type="EMBL" id="CAJVCH010548663">
    <property type="protein sequence ID" value="CAG7828747.1"/>
    <property type="molecule type" value="Genomic_DNA"/>
</dbReference>
<gene>
    <name evidence="1" type="ORF">AFUS01_LOCUS38655</name>
</gene>
<accession>A0A8J2PUN7</accession>
<comment type="caution">
    <text evidence="1">The sequence shown here is derived from an EMBL/GenBank/DDBJ whole genome shotgun (WGS) entry which is preliminary data.</text>
</comment>